<sequence>MDDFRASTCCQRLASTFETLLNIPESEITAIAVVRPESFPTGNSEDIPVSVQELVCGRKKSEVGTSAKSLCRDHEFLSSIKEALGPRKYGGPFEWLDTHVLQSTSPKDKCLAGRPKHFISGPEKRLGPKEGQQPSGSSSSIQKQDYASTSAKKVKEILKEQ</sequence>
<gene>
    <name evidence="2" type="ORF">O181_060790</name>
</gene>
<protein>
    <submittedName>
        <fullName evidence="2">Uncharacterized protein</fullName>
    </submittedName>
</protein>
<accession>A0A9Q3EL45</accession>
<keyword evidence="3" id="KW-1185">Reference proteome</keyword>
<dbReference type="AlphaFoldDB" id="A0A9Q3EL45"/>
<organism evidence="2 3">
    <name type="scientific">Austropuccinia psidii MF-1</name>
    <dbReference type="NCBI Taxonomy" id="1389203"/>
    <lineage>
        <taxon>Eukaryota</taxon>
        <taxon>Fungi</taxon>
        <taxon>Dikarya</taxon>
        <taxon>Basidiomycota</taxon>
        <taxon>Pucciniomycotina</taxon>
        <taxon>Pucciniomycetes</taxon>
        <taxon>Pucciniales</taxon>
        <taxon>Sphaerophragmiaceae</taxon>
        <taxon>Austropuccinia</taxon>
    </lineage>
</organism>
<comment type="caution">
    <text evidence="2">The sequence shown here is derived from an EMBL/GenBank/DDBJ whole genome shotgun (WGS) entry which is preliminary data.</text>
</comment>
<evidence type="ECO:0000256" key="1">
    <source>
        <dbReference type="SAM" id="MobiDB-lite"/>
    </source>
</evidence>
<name>A0A9Q3EL45_9BASI</name>
<reference evidence="2" key="1">
    <citation type="submission" date="2021-03" db="EMBL/GenBank/DDBJ databases">
        <title>Draft genome sequence of rust myrtle Austropuccinia psidii MF-1, a brazilian biotype.</title>
        <authorList>
            <person name="Quecine M.C."/>
            <person name="Pachon D.M.R."/>
            <person name="Bonatelli M.L."/>
            <person name="Correr F.H."/>
            <person name="Franceschini L.M."/>
            <person name="Leite T.F."/>
            <person name="Margarido G.R.A."/>
            <person name="Almeida C.A."/>
            <person name="Ferrarezi J.A."/>
            <person name="Labate C.A."/>
        </authorList>
    </citation>
    <scope>NUCLEOTIDE SEQUENCE</scope>
    <source>
        <strain evidence="2">MF-1</strain>
    </source>
</reference>
<dbReference type="EMBL" id="AVOT02028558">
    <property type="protein sequence ID" value="MBW0521075.1"/>
    <property type="molecule type" value="Genomic_DNA"/>
</dbReference>
<feature type="compositionally biased region" description="Low complexity" evidence="1">
    <location>
        <begin position="132"/>
        <end position="144"/>
    </location>
</feature>
<proteinExistence type="predicted"/>
<evidence type="ECO:0000313" key="2">
    <source>
        <dbReference type="EMBL" id="MBW0521075.1"/>
    </source>
</evidence>
<feature type="region of interest" description="Disordered" evidence="1">
    <location>
        <begin position="106"/>
        <end position="161"/>
    </location>
</feature>
<dbReference type="Proteomes" id="UP000765509">
    <property type="component" value="Unassembled WGS sequence"/>
</dbReference>
<evidence type="ECO:0000313" key="3">
    <source>
        <dbReference type="Proteomes" id="UP000765509"/>
    </source>
</evidence>